<protein>
    <submittedName>
        <fullName evidence="2">NagC family Transcriptional regulator</fullName>
        <ecNumber evidence="2">2.7.1.60</ecNumber>
    </submittedName>
</protein>
<organism evidence="2 3">
    <name type="scientific">Bifidobacterium tsurumiense</name>
    <dbReference type="NCBI Taxonomy" id="356829"/>
    <lineage>
        <taxon>Bacteria</taxon>
        <taxon>Bacillati</taxon>
        <taxon>Actinomycetota</taxon>
        <taxon>Actinomycetes</taxon>
        <taxon>Bifidobacteriales</taxon>
        <taxon>Bifidobacteriaceae</taxon>
        <taxon>Bifidobacterium</taxon>
    </lineage>
</organism>
<comment type="caution">
    <text evidence="2">The sequence shown here is derived from an EMBL/GenBank/DDBJ whole genome shotgun (WGS) entry which is preliminary data.</text>
</comment>
<proteinExistence type="inferred from homology"/>
<name>A0A087ECB6_9BIFI</name>
<dbReference type="Gene3D" id="1.10.10.10">
    <property type="entry name" value="Winged helix-like DNA-binding domain superfamily/Winged helix DNA-binding domain"/>
    <property type="match status" value="1"/>
</dbReference>
<keyword evidence="3" id="KW-1185">Reference proteome</keyword>
<evidence type="ECO:0000313" key="3">
    <source>
        <dbReference type="Proteomes" id="UP000029080"/>
    </source>
</evidence>
<dbReference type="Pfam" id="PF00480">
    <property type="entry name" value="ROK"/>
    <property type="match status" value="1"/>
</dbReference>
<dbReference type="SUPFAM" id="SSF53067">
    <property type="entry name" value="Actin-like ATPase domain"/>
    <property type="match status" value="2"/>
</dbReference>
<dbReference type="AlphaFoldDB" id="A0A087ECB6"/>
<comment type="similarity">
    <text evidence="1">Belongs to the ROK (NagC/XylR) family.</text>
</comment>
<dbReference type="Gene3D" id="3.30.420.40">
    <property type="match status" value="2"/>
</dbReference>
<accession>A0A087ECB6</accession>
<dbReference type="InterPro" id="IPR043129">
    <property type="entry name" value="ATPase_NBD"/>
</dbReference>
<evidence type="ECO:0000313" key="2">
    <source>
        <dbReference type="EMBL" id="KFJ05417.1"/>
    </source>
</evidence>
<dbReference type="STRING" id="356829.BITS_0078"/>
<dbReference type="EMBL" id="JGZU01000015">
    <property type="protein sequence ID" value="KFJ05417.1"/>
    <property type="molecule type" value="Genomic_DNA"/>
</dbReference>
<evidence type="ECO:0000256" key="1">
    <source>
        <dbReference type="ARBA" id="ARBA00006479"/>
    </source>
</evidence>
<keyword evidence="2" id="KW-0808">Transferase</keyword>
<sequence length="379" mass="41514">MSDTLSPKAAKLHNRTLITTYLYEHKEATKQVLERELGISLPTITQNLRNLEAEHIIELGELQDSTGGRKAQSYRFAAKHRVAIGVALRSNSVCLCAVDLYGDTVQERTHAMSYTNTPMYYQRVGTLINEFAATVAKGGSTVLGVAFSVQGIVSADGTSITFGTLMHNTGLTLETISQSVHYPCIMIHDSDASAMAELWFDPTIRDAVCVYLERRPGGAVIVNGKLYQGPNQCNGAIEHMVLVPNGRQCYCGQRGCMDTYCSLETLPEEGESVPGFFSVLEQGEPHHRERMHTWMEFIAQTIVNARSVIAGDVVIGGEAAQYLDDSDIAALKSRVQQLTPFSTDTFSLHKSRCADTNSIVGAALRYIEAYVDSICTDAE</sequence>
<dbReference type="Proteomes" id="UP000029080">
    <property type="component" value="Unassembled WGS sequence"/>
</dbReference>
<dbReference type="PANTHER" id="PTHR18964">
    <property type="entry name" value="ROK (REPRESSOR, ORF, KINASE) FAMILY"/>
    <property type="match status" value="1"/>
</dbReference>
<dbReference type="eggNOG" id="COG1940">
    <property type="taxonomic scope" value="Bacteria"/>
</dbReference>
<dbReference type="GO" id="GO:0009384">
    <property type="term" value="F:N-acylmannosamine kinase activity"/>
    <property type="evidence" value="ECO:0007669"/>
    <property type="project" value="UniProtKB-EC"/>
</dbReference>
<dbReference type="RefSeq" id="WP_034533457.1">
    <property type="nucleotide sequence ID" value="NZ_VULW01000001.1"/>
</dbReference>
<dbReference type="InterPro" id="IPR036390">
    <property type="entry name" value="WH_DNA-bd_sf"/>
</dbReference>
<gene>
    <name evidence="2" type="ORF">BITS_0078</name>
</gene>
<dbReference type="SUPFAM" id="SSF46785">
    <property type="entry name" value="Winged helix' DNA-binding domain"/>
    <property type="match status" value="1"/>
</dbReference>
<dbReference type="EC" id="2.7.1.60" evidence="2"/>
<reference evidence="2 3" key="1">
    <citation type="submission" date="2014-03" db="EMBL/GenBank/DDBJ databases">
        <title>Genomics of Bifidobacteria.</title>
        <authorList>
            <person name="Ventura M."/>
            <person name="Milani C."/>
            <person name="Lugli G.A."/>
        </authorList>
    </citation>
    <scope>NUCLEOTIDE SEQUENCE [LARGE SCALE GENOMIC DNA]</scope>
    <source>
        <strain evidence="2 3">JCM 13495</strain>
    </source>
</reference>
<dbReference type="InterPro" id="IPR036388">
    <property type="entry name" value="WH-like_DNA-bd_sf"/>
</dbReference>
<dbReference type="OrthoDB" id="4083144at2"/>
<dbReference type="PANTHER" id="PTHR18964:SF149">
    <property type="entry name" value="BIFUNCTIONAL UDP-N-ACETYLGLUCOSAMINE 2-EPIMERASE_N-ACETYLMANNOSAMINE KINASE"/>
    <property type="match status" value="1"/>
</dbReference>
<dbReference type="InterPro" id="IPR000600">
    <property type="entry name" value="ROK"/>
</dbReference>